<feature type="chain" id="PRO_5016947124" evidence="2">
    <location>
        <begin position="22"/>
        <end position="179"/>
    </location>
</feature>
<evidence type="ECO:0000256" key="2">
    <source>
        <dbReference type="SAM" id="SignalP"/>
    </source>
</evidence>
<feature type="compositionally biased region" description="Pro residues" evidence="1">
    <location>
        <begin position="150"/>
        <end position="159"/>
    </location>
</feature>
<dbReference type="OrthoDB" id="9829525at2"/>
<dbReference type="EMBL" id="AP018907">
    <property type="protein sequence ID" value="BBF93737.1"/>
    <property type="molecule type" value="Genomic_DNA"/>
</dbReference>
<evidence type="ECO:0000313" key="3">
    <source>
        <dbReference type="EMBL" id="BBF93737.1"/>
    </source>
</evidence>
<protein>
    <submittedName>
        <fullName evidence="3">Uncharacterized protein</fullName>
    </submittedName>
</protein>
<feature type="signal peptide" evidence="2">
    <location>
        <begin position="1"/>
        <end position="21"/>
    </location>
</feature>
<proteinExistence type="predicted"/>
<evidence type="ECO:0000313" key="4">
    <source>
        <dbReference type="Proteomes" id="UP000266934"/>
    </source>
</evidence>
<gene>
    <name evidence="3" type="ORF">BLTE_24220</name>
</gene>
<sequence length="179" mass="19225">MRRWAAIVAVVAALCPLPADASPRGIIYMGLGDELFAGPLLKLKAELERRGAIVEMRPWWSPSSEHYDFAIGQSFGVGPASKADADRRIGIDPVQVDWAGIQVNFWTPPKLGYAPGRPLSNARNIRVDEATHVSLPEVAATRIADEALPEPIPPQPILPPEGEAPGEPIQLIGAARASE</sequence>
<name>A0A348G2F4_9HYPH</name>
<reference evidence="3 4" key="1">
    <citation type="submission" date="2018-08" db="EMBL/GenBank/DDBJ databases">
        <title>Complete genome sequencing of Blastochloris tepida GI.</title>
        <authorList>
            <person name="Tsukatani Y."/>
            <person name="Mori H."/>
        </authorList>
    </citation>
    <scope>NUCLEOTIDE SEQUENCE [LARGE SCALE GENOMIC DNA]</scope>
    <source>
        <strain evidence="3 4">GI</strain>
    </source>
</reference>
<dbReference type="Proteomes" id="UP000266934">
    <property type="component" value="Chromosome"/>
</dbReference>
<organism evidence="3 4">
    <name type="scientific">Blastochloris tepida</name>
    <dbReference type="NCBI Taxonomy" id="2233851"/>
    <lineage>
        <taxon>Bacteria</taxon>
        <taxon>Pseudomonadati</taxon>
        <taxon>Pseudomonadota</taxon>
        <taxon>Alphaproteobacteria</taxon>
        <taxon>Hyphomicrobiales</taxon>
        <taxon>Blastochloridaceae</taxon>
        <taxon>Blastochloris</taxon>
    </lineage>
</organism>
<keyword evidence="4" id="KW-1185">Reference proteome</keyword>
<keyword evidence="2" id="KW-0732">Signal</keyword>
<accession>A0A348G2F4</accession>
<evidence type="ECO:0000256" key="1">
    <source>
        <dbReference type="SAM" id="MobiDB-lite"/>
    </source>
</evidence>
<feature type="region of interest" description="Disordered" evidence="1">
    <location>
        <begin position="148"/>
        <end position="179"/>
    </location>
</feature>
<dbReference type="RefSeq" id="WP_126400902.1">
    <property type="nucleotide sequence ID" value="NZ_AP018907.1"/>
</dbReference>
<dbReference type="AlphaFoldDB" id="A0A348G2F4"/>
<dbReference type="KEGG" id="blag:BLTE_24220"/>